<dbReference type="EC" id="5.2.1.1" evidence="1"/>
<feature type="modified residue" description="S-(2-succinyl)cysteine" evidence="1">
    <location>
        <position position="89"/>
    </location>
</feature>
<feature type="active site" description="Nucleophile" evidence="1">
    <location>
        <position position="89"/>
    </location>
</feature>
<feature type="binding site" evidence="1">
    <location>
        <begin position="89"/>
        <end position="91"/>
    </location>
    <ligand>
        <name>substrate</name>
    </ligand>
</feature>
<dbReference type="EMBL" id="FM202432">
    <property type="protein sequence ID" value="CAR47843.1"/>
    <property type="molecule type" value="Genomic_DNA"/>
</dbReference>
<dbReference type="AlphaFoldDB" id="B5MAB5"/>
<feature type="active site" description="Proton donor" evidence="1">
    <location>
        <position position="207"/>
    </location>
</feature>
<dbReference type="InterPro" id="IPR028615">
    <property type="entry name" value="Maleate_isomerase"/>
</dbReference>
<feature type="binding site" evidence="1">
    <location>
        <begin position="208"/>
        <end position="209"/>
    </location>
    <ligand>
        <name>substrate</name>
    </ligand>
</feature>
<name>B5MAB5_9NOCA</name>
<dbReference type="InterPro" id="IPR053714">
    <property type="entry name" value="Iso_Racemase_Enz_sf"/>
</dbReference>
<feature type="binding site" evidence="1">
    <location>
        <position position="28"/>
    </location>
    <ligand>
        <name>substrate</name>
    </ligand>
</feature>
<dbReference type="PANTHER" id="PTHR40267:SF1">
    <property type="entry name" value="BLR3294 PROTEIN"/>
    <property type="match status" value="1"/>
</dbReference>
<dbReference type="PANTHER" id="PTHR40267">
    <property type="entry name" value="BLR3294 PROTEIN"/>
    <property type="match status" value="1"/>
</dbReference>
<dbReference type="GO" id="GO:0050076">
    <property type="term" value="F:maleate isomerase activity"/>
    <property type="evidence" value="ECO:0007669"/>
    <property type="project" value="UniProtKB-UniRule"/>
</dbReference>
<comment type="similarity">
    <text evidence="1">Belongs to the maleate isomerase family.</text>
</comment>
<dbReference type="Pfam" id="PF17645">
    <property type="entry name" value="Amdase"/>
    <property type="match status" value="1"/>
</dbReference>
<keyword evidence="1 2" id="KW-0413">Isomerase</keyword>
<protein>
    <recommendedName>
        <fullName evidence="1">Maleate isomerase</fullName>
        <ecNumber evidence="1">5.2.1.1</ecNumber>
    </recommendedName>
    <alternativeName>
        <fullName evidence="1">Maleate cis-trans isomerase</fullName>
    </alternativeName>
</protein>
<evidence type="ECO:0000256" key="1">
    <source>
        <dbReference type="HAMAP-Rule" id="MF_00943"/>
    </source>
</evidence>
<feature type="binding site" evidence="1">
    <location>
        <position position="176"/>
    </location>
    <ligand>
        <name>substrate</name>
    </ligand>
</feature>
<organism evidence="2">
    <name type="scientific">Rhodococcus sp. PY11</name>
    <dbReference type="NCBI Taxonomy" id="551544"/>
    <lineage>
        <taxon>Bacteria</taxon>
        <taxon>Bacillati</taxon>
        <taxon>Actinomycetota</taxon>
        <taxon>Actinomycetes</taxon>
        <taxon>Mycobacteriales</taxon>
        <taxon>Nocardiaceae</taxon>
        <taxon>Rhodococcus</taxon>
    </lineage>
</organism>
<comment type="function">
    <text evidence="1">Catalyzes cis-trans isomerization of the C2-C3 double bond in maleate to yield fumarate.</text>
</comment>
<dbReference type="InterPro" id="IPR026286">
    <property type="entry name" value="MaiA/AMDase"/>
</dbReference>
<sequence length="265" mass="27780">MEHENHTAPPTFTTSTPQRVGLVVPSSNTTMETEIPALLRDLDRPPTFHSSRARLHTVDAESLAAMVADSDRCAAELADAHVDVLAYACLVAVMASGPGAHERIEERLSAVVRDNNSDAPVVSSAGALVRTLQELDLPRVAIVAPYMPPLTRTVISYLGGYGIEVVDWVTLCVSDNLDVGRLDPESLLGHSGRLDLSGVDGIVLSACVQMPSLAAVDRVQELTGKPVVTAATATTREILRALDVPSPAVAGGAALGAGAPAQVRR</sequence>
<reference evidence="2" key="1">
    <citation type="submission" date="2008-04" db="EMBL/GenBank/DDBJ databases">
        <title>Cloning and characterization of genes for the degradation of 2-hydroxypyridine of Rhodococcus sp. strain PY11.</title>
        <authorList>
            <person name="Gasparaviciute R."/>
            <person name="Rutkiene R."/>
            <person name="Casaite V."/>
            <person name="Meskiene R."/>
            <person name="Kutanovas S."/>
            <person name="Meskys R."/>
        </authorList>
    </citation>
    <scope>NUCLEOTIDE SEQUENCE</scope>
    <source>
        <strain evidence="2">PY11</strain>
    </source>
</reference>
<accession>B5MAB5</accession>
<comment type="catalytic activity">
    <reaction evidence="1">
        <text>maleate = fumarate</text>
        <dbReference type="Rhea" id="RHEA:13169"/>
        <dbReference type="ChEBI" id="CHEBI:29806"/>
        <dbReference type="ChEBI" id="CHEBI:30780"/>
        <dbReference type="EC" id="5.2.1.1"/>
    </reaction>
</comment>
<proteinExistence type="inferred from homology"/>
<reference evidence="2" key="2">
    <citation type="submission" date="2008-08" db="EMBL/GenBank/DDBJ databases">
        <title>Analysis of genes encoding degradation of pyridine and pyridinols.</title>
        <authorList>
            <person name="Gasparaviciute R."/>
        </authorList>
    </citation>
    <scope>NUCLEOTIDE SEQUENCE</scope>
    <source>
        <strain evidence="2">PY11</strain>
    </source>
</reference>
<dbReference type="PIRSF" id="PIRSF015736">
    <property type="entry name" value="MI"/>
    <property type="match status" value="1"/>
</dbReference>
<dbReference type="Gene3D" id="3.40.50.12500">
    <property type="match status" value="1"/>
</dbReference>
<feature type="binding site" evidence="1">
    <location>
        <position position="146"/>
    </location>
    <ligand>
        <name>substrate</name>
    </ligand>
</feature>
<evidence type="ECO:0000313" key="2">
    <source>
        <dbReference type="EMBL" id="CAR47843.1"/>
    </source>
</evidence>
<dbReference type="HAMAP" id="MF_00943">
    <property type="entry name" value="Maleate_isomerase"/>
    <property type="match status" value="1"/>
</dbReference>
<gene>
    <name evidence="2" type="primary">hpoL</name>
    <name evidence="1" type="synonym">maiA</name>
</gene>
<comment type="miscellaneous">
    <text evidence="1">Reaction is initiated by nucleophilic attack of cysteine at the double bond, yielding a covalent succinylcysteine-like intermediate.</text>
</comment>
<comment type="subunit">
    <text evidence="1">Homodimer.</text>
</comment>